<evidence type="ECO:0000256" key="1">
    <source>
        <dbReference type="SAM" id="MobiDB-lite"/>
    </source>
</evidence>
<protein>
    <submittedName>
        <fullName evidence="2">Uncharacterized protein</fullName>
    </submittedName>
</protein>
<comment type="caution">
    <text evidence="2">The sequence shown here is derived from an EMBL/GenBank/DDBJ whole genome shotgun (WGS) entry which is preliminary data.</text>
</comment>
<evidence type="ECO:0000313" key="3">
    <source>
        <dbReference type="Proteomes" id="UP001221898"/>
    </source>
</evidence>
<proteinExistence type="predicted"/>
<accession>A0AAD7SEX7</accession>
<sequence length="95" mass="10260">MKGIKEKSPRLTPLGVGSALRVRQSANVINRLFSTGVGGVTVTVTFRLVKIHFDGSLESVPPESSQIATASSRKQWGVKSEGARRESHACIRKGR</sequence>
<feature type="region of interest" description="Disordered" evidence="1">
    <location>
        <begin position="62"/>
        <end position="95"/>
    </location>
</feature>
<feature type="compositionally biased region" description="Polar residues" evidence="1">
    <location>
        <begin position="62"/>
        <end position="74"/>
    </location>
</feature>
<dbReference type="EMBL" id="JAINUG010000072">
    <property type="protein sequence ID" value="KAJ8401209.1"/>
    <property type="molecule type" value="Genomic_DNA"/>
</dbReference>
<organism evidence="2 3">
    <name type="scientific">Aldrovandia affinis</name>
    <dbReference type="NCBI Taxonomy" id="143900"/>
    <lineage>
        <taxon>Eukaryota</taxon>
        <taxon>Metazoa</taxon>
        <taxon>Chordata</taxon>
        <taxon>Craniata</taxon>
        <taxon>Vertebrata</taxon>
        <taxon>Euteleostomi</taxon>
        <taxon>Actinopterygii</taxon>
        <taxon>Neopterygii</taxon>
        <taxon>Teleostei</taxon>
        <taxon>Notacanthiformes</taxon>
        <taxon>Halosauridae</taxon>
        <taxon>Aldrovandia</taxon>
    </lineage>
</organism>
<dbReference type="Proteomes" id="UP001221898">
    <property type="component" value="Unassembled WGS sequence"/>
</dbReference>
<evidence type="ECO:0000313" key="2">
    <source>
        <dbReference type="EMBL" id="KAJ8401209.1"/>
    </source>
</evidence>
<reference evidence="2" key="1">
    <citation type="journal article" date="2023" name="Science">
        <title>Genome structures resolve the early diversification of teleost fishes.</title>
        <authorList>
            <person name="Parey E."/>
            <person name="Louis A."/>
            <person name="Montfort J."/>
            <person name="Bouchez O."/>
            <person name="Roques C."/>
            <person name="Iampietro C."/>
            <person name="Lluch J."/>
            <person name="Castinel A."/>
            <person name="Donnadieu C."/>
            <person name="Desvignes T."/>
            <person name="Floi Bucao C."/>
            <person name="Jouanno E."/>
            <person name="Wen M."/>
            <person name="Mejri S."/>
            <person name="Dirks R."/>
            <person name="Jansen H."/>
            <person name="Henkel C."/>
            <person name="Chen W.J."/>
            <person name="Zahm M."/>
            <person name="Cabau C."/>
            <person name="Klopp C."/>
            <person name="Thompson A.W."/>
            <person name="Robinson-Rechavi M."/>
            <person name="Braasch I."/>
            <person name="Lecointre G."/>
            <person name="Bobe J."/>
            <person name="Postlethwait J.H."/>
            <person name="Berthelot C."/>
            <person name="Roest Crollius H."/>
            <person name="Guiguen Y."/>
        </authorList>
    </citation>
    <scope>NUCLEOTIDE SEQUENCE</scope>
    <source>
        <strain evidence="2">NC1722</strain>
    </source>
</reference>
<keyword evidence="3" id="KW-1185">Reference proteome</keyword>
<dbReference type="AlphaFoldDB" id="A0AAD7SEX7"/>
<gene>
    <name evidence="2" type="ORF">AAFF_G00387910</name>
</gene>
<name>A0AAD7SEX7_9TELE</name>